<dbReference type="Pfam" id="PF01261">
    <property type="entry name" value="AP_endonuc_2"/>
    <property type="match status" value="1"/>
</dbReference>
<dbReference type="AlphaFoldDB" id="A0A9D1KXY8"/>
<protein>
    <submittedName>
        <fullName evidence="2">TIM barrel protein</fullName>
    </submittedName>
</protein>
<proteinExistence type="predicted"/>
<reference evidence="2" key="2">
    <citation type="journal article" date="2021" name="PeerJ">
        <title>Extensive microbial diversity within the chicken gut microbiome revealed by metagenomics and culture.</title>
        <authorList>
            <person name="Gilroy R."/>
            <person name="Ravi A."/>
            <person name="Getino M."/>
            <person name="Pursley I."/>
            <person name="Horton D.L."/>
            <person name="Alikhan N.F."/>
            <person name="Baker D."/>
            <person name="Gharbi K."/>
            <person name="Hall N."/>
            <person name="Watson M."/>
            <person name="Adriaenssens E.M."/>
            <person name="Foster-Nyarko E."/>
            <person name="Jarju S."/>
            <person name="Secka A."/>
            <person name="Antonio M."/>
            <person name="Oren A."/>
            <person name="Chaudhuri R.R."/>
            <person name="La Ragione R."/>
            <person name="Hildebrand F."/>
            <person name="Pallen M.J."/>
        </authorList>
    </citation>
    <scope>NUCLEOTIDE SEQUENCE</scope>
    <source>
        <strain evidence="2">2830</strain>
    </source>
</reference>
<dbReference type="PANTHER" id="PTHR21445:SF0">
    <property type="entry name" value="APURINIC-APYRIMIDINIC ENDONUCLEASE"/>
    <property type="match status" value="1"/>
</dbReference>
<dbReference type="SMART" id="SM00518">
    <property type="entry name" value="AP2Ec"/>
    <property type="match status" value="1"/>
</dbReference>
<dbReference type="InterPro" id="IPR013022">
    <property type="entry name" value="Xyl_isomerase-like_TIM-brl"/>
</dbReference>
<evidence type="ECO:0000313" key="2">
    <source>
        <dbReference type="EMBL" id="HIU09779.1"/>
    </source>
</evidence>
<gene>
    <name evidence="2" type="ORF">IAB00_00775</name>
</gene>
<evidence type="ECO:0000259" key="1">
    <source>
        <dbReference type="Pfam" id="PF01261"/>
    </source>
</evidence>
<accession>A0A9D1KXY8</accession>
<name>A0A9D1KXY8_9FIRM</name>
<dbReference type="GO" id="GO:0003677">
    <property type="term" value="F:DNA binding"/>
    <property type="evidence" value="ECO:0007669"/>
    <property type="project" value="InterPro"/>
</dbReference>
<dbReference type="PANTHER" id="PTHR21445">
    <property type="entry name" value="ENDONUCLEASE IV ENDODEOXYRIBONUCLEASE IV"/>
    <property type="match status" value="1"/>
</dbReference>
<sequence>MHTGPRFGAGGNSDGFYAAGNKSSLAACEYLYGLGLNAYEYECTHGVRISNAFCTSMRKNAALFDCSLSIHAPYYINLASLENTIREKSVQHLLKALRAADQMGAASVVFHPGAIGEQTREQATERAAELLEEIVRLADKEGLLQFTTLRPETMGKSGQLGTLGEVLRLCEVAESVRPTVDFAHIHALTGGGIQERCDYERLLGKIDRRLGEQALDRLHIHFSPIEYTNAGEKRHRNLSDKEFGPDFEPLAAILAEQGWHSTIICESAGEQDLDAAVYAKMYQIACCDKS</sequence>
<comment type="caution">
    <text evidence="2">The sequence shown here is derived from an EMBL/GenBank/DDBJ whole genome shotgun (WGS) entry which is preliminary data.</text>
</comment>
<dbReference type="GO" id="GO:0008270">
    <property type="term" value="F:zinc ion binding"/>
    <property type="evidence" value="ECO:0007669"/>
    <property type="project" value="InterPro"/>
</dbReference>
<dbReference type="GO" id="GO:0006284">
    <property type="term" value="P:base-excision repair"/>
    <property type="evidence" value="ECO:0007669"/>
    <property type="project" value="TreeGrafter"/>
</dbReference>
<reference evidence="2" key="1">
    <citation type="submission" date="2020-10" db="EMBL/GenBank/DDBJ databases">
        <authorList>
            <person name="Gilroy R."/>
        </authorList>
    </citation>
    <scope>NUCLEOTIDE SEQUENCE</scope>
    <source>
        <strain evidence="2">2830</strain>
    </source>
</reference>
<dbReference type="Proteomes" id="UP000824124">
    <property type="component" value="Unassembled WGS sequence"/>
</dbReference>
<dbReference type="GO" id="GO:0003906">
    <property type="term" value="F:DNA-(apurinic or apyrimidinic site) endonuclease activity"/>
    <property type="evidence" value="ECO:0007669"/>
    <property type="project" value="TreeGrafter"/>
</dbReference>
<dbReference type="InterPro" id="IPR036237">
    <property type="entry name" value="Xyl_isomerase-like_sf"/>
</dbReference>
<dbReference type="GO" id="GO:0008081">
    <property type="term" value="F:phosphoric diester hydrolase activity"/>
    <property type="evidence" value="ECO:0007669"/>
    <property type="project" value="TreeGrafter"/>
</dbReference>
<evidence type="ECO:0000313" key="3">
    <source>
        <dbReference type="Proteomes" id="UP000824124"/>
    </source>
</evidence>
<dbReference type="SUPFAM" id="SSF51658">
    <property type="entry name" value="Xylose isomerase-like"/>
    <property type="match status" value="1"/>
</dbReference>
<organism evidence="2 3">
    <name type="scientific">Candidatus Avidehalobacter gallistercoris</name>
    <dbReference type="NCBI Taxonomy" id="2840694"/>
    <lineage>
        <taxon>Bacteria</taxon>
        <taxon>Bacillati</taxon>
        <taxon>Bacillota</taxon>
        <taxon>Clostridia</taxon>
        <taxon>Eubacteriales</taxon>
        <taxon>Peptococcaceae</taxon>
        <taxon>Peptococcaceae incertae sedis</taxon>
        <taxon>Candidatus Avidehalobacter</taxon>
    </lineage>
</organism>
<dbReference type="EMBL" id="DVMH01000005">
    <property type="protein sequence ID" value="HIU09779.1"/>
    <property type="molecule type" value="Genomic_DNA"/>
</dbReference>
<dbReference type="InterPro" id="IPR001719">
    <property type="entry name" value="AP_endonuc_2"/>
</dbReference>
<feature type="domain" description="Xylose isomerase-like TIM barrel" evidence="1">
    <location>
        <begin position="34"/>
        <end position="271"/>
    </location>
</feature>
<dbReference type="Gene3D" id="3.20.20.150">
    <property type="entry name" value="Divalent-metal-dependent TIM barrel enzymes"/>
    <property type="match status" value="1"/>
</dbReference>